<reference evidence="8" key="1">
    <citation type="journal article" date="2023" name="Front. Mar. Sci.">
        <title>A new Merluccius polli reference genome to investigate the effects of global change in West African waters.</title>
        <authorList>
            <person name="Mateo J.L."/>
            <person name="Blanco-Fernandez C."/>
            <person name="Garcia-Vazquez E."/>
            <person name="Machado-Schiaffino G."/>
        </authorList>
    </citation>
    <scope>NUCLEOTIDE SEQUENCE</scope>
    <source>
        <strain evidence="8">C29</strain>
        <tissue evidence="8">Fin</tissue>
    </source>
</reference>
<dbReference type="GO" id="GO:0004984">
    <property type="term" value="F:olfactory receptor activity"/>
    <property type="evidence" value="ECO:0007669"/>
    <property type="project" value="TreeGrafter"/>
</dbReference>
<evidence type="ECO:0000256" key="6">
    <source>
        <dbReference type="SAM" id="Phobius"/>
    </source>
</evidence>
<dbReference type="InterPro" id="IPR017452">
    <property type="entry name" value="GPCR_Rhodpsn_7TM"/>
</dbReference>
<evidence type="ECO:0000313" key="9">
    <source>
        <dbReference type="Proteomes" id="UP001174136"/>
    </source>
</evidence>
<evidence type="ECO:0000256" key="5">
    <source>
        <dbReference type="SAM" id="MobiDB-lite"/>
    </source>
</evidence>
<sequence>MGKKTLTFTQSVSPSPGGAAADEDPEAMEGNQLVLSLLCAFSKWYNSSGRAEGPFALSHQTNVSQTLQRQMEDFTSEWQVLMPRRHTGILHVCPILGFLAVSLVVPVIVGNILNRPQMCQETRYILLANVLLSDLLFVTVYMLSTCLNAAGVLMCEWACATQLFLLAALYSSGILSTMAMVLDTLLAVLAPLRYFALWPVSRTKRAIAGIWAVSVLLPAGFVGVFSWYLSAGPCTLHFCSVPVLLVLTVSYSAPMQMTMLLSVTAILLILLLVFSGYVAVCCRTCVAGVWKGESSSRAKGTFLIHYLHLFLSFCPMLVLATKLLLYCYYGVQDLRVDLWVSLIMCNVLLVLPKALAPYLYGFRYRELRKALLHFYGIRRDSLIAPVT</sequence>
<feature type="transmembrane region" description="Helical" evidence="6">
    <location>
        <begin position="236"/>
        <end position="253"/>
    </location>
</feature>
<evidence type="ECO:0000313" key="8">
    <source>
        <dbReference type="EMBL" id="KAK0131016.1"/>
    </source>
</evidence>
<keyword evidence="9" id="KW-1185">Reference proteome</keyword>
<dbReference type="InterPro" id="IPR052921">
    <property type="entry name" value="GPCR1_Superfamily_Member"/>
</dbReference>
<feature type="compositionally biased region" description="Polar residues" evidence="5">
    <location>
        <begin position="1"/>
        <end position="14"/>
    </location>
</feature>
<dbReference type="GO" id="GO:0016020">
    <property type="term" value="C:membrane"/>
    <property type="evidence" value="ECO:0007669"/>
    <property type="project" value="UniProtKB-SubCell"/>
</dbReference>
<proteinExistence type="predicted"/>
<feature type="transmembrane region" description="Helical" evidence="6">
    <location>
        <begin position="259"/>
        <end position="282"/>
    </location>
</feature>
<dbReference type="PANTHER" id="PTHR26451">
    <property type="entry name" value="G_PROTEIN_RECEP_F1_2 DOMAIN-CONTAINING PROTEIN"/>
    <property type="match status" value="1"/>
</dbReference>
<dbReference type="PROSITE" id="PS50262">
    <property type="entry name" value="G_PROTEIN_RECEP_F1_2"/>
    <property type="match status" value="1"/>
</dbReference>
<evidence type="ECO:0000259" key="7">
    <source>
        <dbReference type="PROSITE" id="PS50262"/>
    </source>
</evidence>
<dbReference type="GO" id="GO:0005549">
    <property type="term" value="F:odorant binding"/>
    <property type="evidence" value="ECO:0007669"/>
    <property type="project" value="TreeGrafter"/>
</dbReference>
<feature type="transmembrane region" description="Helical" evidence="6">
    <location>
        <begin position="124"/>
        <end position="143"/>
    </location>
</feature>
<dbReference type="Gene3D" id="1.20.1070.10">
    <property type="entry name" value="Rhodopsin 7-helix transmembrane proteins"/>
    <property type="match status" value="1"/>
</dbReference>
<evidence type="ECO:0000256" key="4">
    <source>
        <dbReference type="ARBA" id="ARBA00023136"/>
    </source>
</evidence>
<feature type="transmembrane region" description="Helical" evidence="6">
    <location>
        <begin position="88"/>
        <end position="112"/>
    </location>
</feature>
<keyword evidence="3 6" id="KW-1133">Transmembrane helix</keyword>
<dbReference type="SUPFAM" id="SSF81321">
    <property type="entry name" value="Family A G protein-coupled receptor-like"/>
    <property type="match status" value="1"/>
</dbReference>
<keyword evidence="4 6" id="KW-0472">Membrane</keyword>
<evidence type="ECO:0000256" key="3">
    <source>
        <dbReference type="ARBA" id="ARBA00022989"/>
    </source>
</evidence>
<evidence type="ECO:0000256" key="2">
    <source>
        <dbReference type="ARBA" id="ARBA00022692"/>
    </source>
</evidence>
<dbReference type="AlphaFoldDB" id="A0AA47NLT5"/>
<organism evidence="8 9">
    <name type="scientific">Merluccius polli</name>
    <name type="common">Benguela hake</name>
    <name type="synonym">Merluccius cadenati</name>
    <dbReference type="NCBI Taxonomy" id="89951"/>
    <lineage>
        <taxon>Eukaryota</taxon>
        <taxon>Metazoa</taxon>
        <taxon>Chordata</taxon>
        <taxon>Craniata</taxon>
        <taxon>Vertebrata</taxon>
        <taxon>Euteleostomi</taxon>
        <taxon>Actinopterygii</taxon>
        <taxon>Neopterygii</taxon>
        <taxon>Teleostei</taxon>
        <taxon>Neoteleostei</taxon>
        <taxon>Acanthomorphata</taxon>
        <taxon>Zeiogadaria</taxon>
        <taxon>Gadariae</taxon>
        <taxon>Gadiformes</taxon>
        <taxon>Gadoidei</taxon>
        <taxon>Merlucciidae</taxon>
        <taxon>Merluccius</taxon>
    </lineage>
</organism>
<feature type="domain" description="G-protein coupled receptors family 1 profile" evidence="7">
    <location>
        <begin position="100"/>
        <end position="360"/>
    </location>
</feature>
<feature type="transmembrane region" description="Helical" evidence="6">
    <location>
        <begin position="303"/>
        <end position="326"/>
    </location>
</feature>
<dbReference type="PANTHER" id="PTHR26451:SF928">
    <property type="entry name" value="G-PROTEIN COUPLED RECEPTOR 148-RELATED"/>
    <property type="match status" value="1"/>
</dbReference>
<evidence type="ECO:0000256" key="1">
    <source>
        <dbReference type="ARBA" id="ARBA00004370"/>
    </source>
</evidence>
<keyword evidence="8" id="KW-0675">Receptor</keyword>
<name>A0AA47NLT5_MERPO</name>
<comment type="caution">
    <text evidence="8">The sequence shown here is derived from an EMBL/GenBank/DDBJ whole genome shotgun (WGS) entry which is preliminary data.</text>
</comment>
<gene>
    <name evidence="8" type="primary">GPR148_0</name>
    <name evidence="8" type="ORF">N1851_034298</name>
</gene>
<accession>A0AA47NLT5</accession>
<dbReference type="CDD" id="cd00637">
    <property type="entry name" value="7tm_classA_rhodopsin-like"/>
    <property type="match status" value="1"/>
</dbReference>
<dbReference type="Proteomes" id="UP001174136">
    <property type="component" value="Unassembled WGS sequence"/>
</dbReference>
<feature type="region of interest" description="Disordered" evidence="5">
    <location>
        <begin position="1"/>
        <end position="25"/>
    </location>
</feature>
<keyword evidence="2 6" id="KW-0812">Transmembrane</keyword>
<dbReference type="EMBL" id="JAOPHQ010006578">
    <property type="protein sequence ID" value="KAK0131016.1"/>
    <property type="molecule type" value="Genomic_DNA"/>
</dbReference>
<comment type="subcellular location">
    <subcellularLocation>
        <location evidence="1">Membrane</location>
    </subcellularLocation>
</comment>
<feature type="transmembrane region" description="Helical" evidence="6">
    <location>
        <begin position="338"/>
        <end position="360"/>
    </location>
</feature>
<feature type="transmembrane region" description="Helical" evidence="6">
    <location>
        <begin position="208"/>
        <end position="229"/>
    </location>
</feature>
<protein>
    <submittedName>
        <fullName evidence="8">G-protein coupled receptor 148</fullName>
    </submittedName>
</protein>